<dbReference type="SUPFAM" id="SSF82215">
    <property type="entry name" value="C-terminal autoproteolytic domain of nucleoporin nup98"/>
    <property type="match status" value="1"/>
</dbReference>
<keyword evidence="6" id="KW-0509">mRNA transport</keyword>
<dbReference type="EMBL" id="KL648605">
    <property type="protein sequence ID" value="KEY67671.1"/>
    <property type="molecule type" value="Genomic_DNA"/>
</dbReference>
<dbReference type="Pfam" id="PF13634">
    <property type="entry name" value="Nucleoporin_FG"/>
    <property type="match status" value="3"/>
</dbReference>
<reference evidence="13 14" key="1">
    <citation type="journal article" date="2014" name="BMC Genomics">
        <title>Comparative genome sequencing reveals chemotype-specific gene clusters in the toxigenic black mold Stachybotrys.</title>
        <authorList>
            <person name="Semeiks J."/>
            <person name="Borek D."/>
            <person name="Otwinowski Z."/>
            <person name="Grishin N.V."/>
        </authorList>
    </citation>
    <scope>NUCLEOTIDE SEQUENCE [LARGE SCALE GENOMIC DNA]</scope>
    <source>
        <strain evidence="14">CBS 109288 / IBT 7711</strain>
    </source>
</reference>
<feature type="region of interest" description="Disordered" evidence="11">
    <location>
        <begin position="1150"/>
        <end position="1192"/>
    </location>
</feature>
<keyword evidence="3" id="KW-0813">Transport</keyword>
<evidence type="ECO:0000256" key="3">
    <source>
        <dbReference type="ARBA" id="ARBA00022448"/>
    </source>
</evidence>
<feature type="compositionally biased region" description="Acidic residues" evidence="11">
    <location>
        <begin position="1152"/>
        <end position="1163"/>
    </location>
</feature>
<feature type="region of interest" description="Disordered" evidence="11">
    <location>
        <begin position="900"/>
        <end position="975"/>
    </location>
</feature>
<feature type="compositionally biased region" description="Polar residues" evidence="11">
    <location>
        <begin position="691"/>
        <end position="738"/>
    </location>
</feature>
<dbReference type="Proteomes" id="UP000028045">
    <property type="component" value="Unassembled WGS sequence"/>
</dbReference>
<keyword evidence="7" id="KW-0653">Protein transport</keyword>
<feature type="compositionally biased region" description="Polar residues" evidence="11">
    <location>
        <begin position="87"/>
        <end position="98"/>
    </location>
</feature>
<evidence type="ECO:0000256" key="10">
    <source>
        <dbReference type="ARBA" id="ARBA00023242"/>
    </source>
</evidence>
<dbReference type="GO" id="GO:0044614">
    <property type="term" value="C:nuclear pore cytoplasmic filaments"/>
    <property type="evidence" value="ECO:0007669"/>
    <property type="project" value="TreeGrafter"/>
</dbReference>
<dbReference type="InterPro" id="IPR046341">
    <property type="entry name" value="SET_dom_sf"/>
</dbReference>
<keyword evidence="4" id="KW-0677">Repeat</keyword>
<evidence type="ECO:0000313" key="14">
    <source>
        <dbReference type="Proteomes" id="UP000028045"/>
    </source>
</evidence>
<protein>
    <recommendedName>
        <fullName evidence="12">Peptidase S59 domain-containing protein</fullName>
    </recommendedName>
</protein>
<feature type="compositionally biased region" description="Low complexity" evidence="11">
    <location>
        <begin position="120"/>
        <end position="129"/>
    </location>
</feature>
<evidence type="ECO:0000259" key="12">
    <source>
        <dbReference type="PROSITE" id="PS51434"/>
    </source>
</evidence>
<comment type="subcellular location">
    <subcellularLocation>
        <location evidence="1">Nucleus</location>
        <location evidence="1">Nuclear pore complex</location>
    </subcellularLocation>
</comment>
<keyword evidence="5" id="KW-0068">Autocatalytic cleavage</keyword>
<keyword evidence="9" id="KW-0906">Nuclear pore complex</keyword>
<dbReference type="PROSITE" id="PS51434">
    <property type="entry name" value="NUP_C"/>
    <property type="match status" value="1"/>
</dbReference>
<sequence>MPVAATVVFLLSSSSCRGLSKLRLCFARQFFVGPATQTAERVLLEAIPILEAPRTLGHDSSCRRSVSRCVSAPSPFEGLSGEGHSSPPHTDSIVQRSAPSRRIPLAIMSFGGGTFGGFGQNNNQQQQSTGFGGFGQSNNNNALAFGANNNTTGGFGQNNTGGGLFGSNTNAGNTGGFGSGGSAFGSNTTGGFGSKPAFGSTAAPSGGSLFGSTANNTTSTPAFGGFGNTAASTSSPFGGASNTTGGLFGSNTAKPAFGAATTTGTTGSSLFGGGSTGNAFGSGGFGATNNPGLGGGAGDPPGTAVAPFQAFTEKEPNSATNQSNSFQNIAFQDPYKKWSVEELRLADYTQGRRHGNGSGGGAFGVGSNFGGGFGASNQTTNAFGSTPSTTTGGLFGSNQATTNNTSTGFGAGAFGSNNNAGGGLFGSANKPAGTAFGSTNQPQQSGGLFGSSTANTGSTGFGAGSTGGAFGQTNTNTGGGLFGSSNQANKPATGFSFGNTNNTSNTTTSAFGGGTNNAFGSTNNTATGGGLFGSTNNQASGGGLFGNNNQQQQGTTSAFGGFGQQNQNQAQQTGGSLFGGNQQKPATGGLFGSATNNTTSGGLFGNTNNQQQNTGGFGTNNAATTGGLFGGAKPATGTGLFGGNTAQTTNTGTGLFGGLGANNQNQQTASTGLFGAANNQQQKPSLFGAPAQTTGSNLFGGQNNQAQGPSLFGGSTNQQQAPTLGSSLLGNSQQANNAPQGLTANLNDVSAYGSPSLFAGVGGNEVPNPGPLATPVNGNSKPRRASVLPMYRLAPASASRFNTPQKRGFGFSYSTYGTPGASPASSISSTPGTLGRSLLGASASGSLSKSMSTNNLRRSYNTEDSILAPGAFSSSSGPRWYGSTGSKKLVINRDIRSDLFSTPQKDKSGLDSSTGPRKLAKRVSFDTSNVGADDGTPVRAALPEPEDVSSSPADETPRQTKPTSNGASSGTPEMEQVKGNELEIVHEEDVGVAPGSQHGQGFDNGPGGYWTSPSKEQLHNMNRIQRSKVDGFKVGRHNVGTIAFKLPVDLSGIDIEDICGTIIQLEPRSATVYPVSAKKPPVGKGLNVPARISLEQSWPRGARDKRVSTDNKRFNKHVERLKRIPDTTFEGYDEDTGVWTFSVEHFTTYGLDDSDDESGDELPDAPPAISPSQFSTSQQLAFDASTNSSREDDTFDFRQRKGLPGAFDEQAQLFEEDNIAKESFLGISSADSAPNTVRLSLEDEATTGDVDYDMSEDEDMAGSSTGQHLAAEREYFSPEEDQDLKRGTPGGILRARMRAMKDSVGPLKLEVADGDDWMEMLRKTVSPVKRDRQLLRELNDSPSRRAGQLIDFEDDGDDKFKSSIMRKSTARASRMENMPAKTQLGLDKGRGFATSIDLMNSLFEKPKPWPYERQDKTLTIDPEEQAYHDASRPTWGPDEVLVVTRPIDGAKTRRVGRHIDDLLTFQKSGIQTSKQDLRLARFSTESSKKYLRAQDELTEIRLEEGVPAAELHITSFRQLFHGQDMNNPASIYEKQVWELASILFDQLPGVSDADEIDLRTADLSRFWTDLVEPASNKSIGLAGSSAEKAIACLAGHRVAEACKHLLEGKNFHLATLVALIGSDDTKREIKDQLKAWRDSKMLSEFSEAIRTIYELLSGNVCVCEGMKGVPMEDRMDSFVISQKFGFDWKQAFGLRLWYASRSNEGLPVAIGEYADDIDQDKETLPQPWYAEQGIKPLWDDKKAETRQDLLWSLLQLYADSDTELGSILQPENSQLSPLDMRLCWQLGLALSTNGCASYDGNMDANIQKADAATLAYASQLTGAGEWLEATFVLLHLDDTRSRTKAIQDHLCRHASQIASESSPEFAILTDKFKIPSQWIWEALALYMRSVKKDAAAEVQCLLRAQAYLEAHRVLVQQVAPLAIIERDYASLSNLITQFQGHQDSIVEWPSGGEIYSQFLDLLQHRTRGESPSHALLEKLLAGLHAMNENMGEADITRYAAVSDMADETAREIVQLGRKKQDKELRSKILNLPLTQDRLLYYSVDFSLDRQIDKANLRKSQAAEAAITVTIDDALCHHPQPQHQETMSKPKNWPGTLPYLTAPLLCRTLTASHLVAIRTKPPPSADIPSVAAAATQTPSPLVRIQAISDPAHPAHGQHGLFAARDLRPGTLVLAYLGRVHAGGASSDRSDYDLWLDRAADVAVDAAAEGNEGRFVNDYRGVRGRANAEFGNVWCERWGQLCVGVWVLGKRNAGGAREGVGIRKGEEILVSYGKGFWQERQREDDGPGEQQ</sequence>
<evidence type="ECO:0000256" key="4">
    <source>
        <dbReference type="ARBA" id="ARBA00022737"/>
    </source>
</evidence>
<keyword evidence="8" id="KW-0811">Translocation</keyword>
<feature type="region of interest" description="Disordered" evidence="11">
    <location>
        <begin position="683"/>
        <end position="738"/>
    </location>
</feature>
<keyword evidence="10" id="KW-0539">Nucleus</keyword>
<evidence type="ECO:0000256" key="5">
    <source>
        <dbReference type="ARBA" id="ARBA00022813"/>
    </source>
</evidence>
<dbReference type="InterPro" id="IPR036903">
    <property type="entry name" value="Nup98_auto-Pept-S59_dom_sf"/>
</dbReference>
<dbReference type="GO" id="GO:0006606">
    <property type="term" value="P:protein import into nucleus"/>
    <property type="evidence" value="ECO:0007669"/>
    <property type="project" value="TreeGrafter"/>
</dbReference>
<dbReference type="GO" id="GO:0000973">
    <property type="term" value="P:post-transcriptional tethering of RNA polymerase II gene DNA at nuclear periphery"/>
    <property type="evidence" value="ECO:0007669"/>
    <property type="project" value="TreeGrafter"/>
</dbReference>
<evidence type="ECO:0000256" key="9">
    <source>
        <dbReference type="ARBA" id="ARBA00023132"/>
    </source>
</evidence>
<dbReference type="GO" id="GO:0051028">
    <property type="term" value="P:mRNA transport"/>
    <property type="evidence" value="ECO:0007669"/>
    <property type="project" value="UniProtKB-KW"/>
</dbReference>
<dbReference type="GO" id="GO:0034398">
    <property type="term" value="P:telomere tethering at nuclear periphery"/>
    <property type="evidence" value="ECO:0007669"/>
    <property type="project" value="TreeGrafter"/>
</dbReference>
<dbReference type="FunFam" id="3.30.1610.10:FF:000003">
    <property type="entry name" value="Nucleoporin SONB, putative"/>
    <property type="match status" value="1"/>
</dbReference>
<dbReference type="GO" id="GO:0006405">
    <property type="term" value="P:RNA export from nucleus"/>
    <property type="evidence" value="ECO:0007669"/>
    <property type="project" value="TreeGrafter"/>
</dbReference>
<dbReference type="Pfam" id="PF04096">
    <property type="entry name" value="Nucleoporin2"/>
    <property type="match status" value="1"/>
</dbReference>
<dbReference type="InterPro" id="IPR037665">
    <property type="entry name" value="Nucleoporin_S59-like"/>
</dbReference>
<dbReference type="Gene3D" id="1.10.10.2360">
    <property type="match status" value="1"/>
</dbReference>
<dbReference type="HOGENOM" id="CLU_001192_0_0_1"/>
<evidence type="ECO:0000256" key="8">
    <source>
        <dbReference type="ARBA" id="ARBA00023010"/>
    </source>
</evidence>
<proteinExistence type="inferred from homology"/>
<dbReference type="Gene3D" id="2.170.270.10">
    <property type="entry name" value="SET domain"/>
    <property type="match status" value="1"/>
</dbReference>
<evidence type="ECO:0000256" key="6">
    <source>
        <dbReference type="ARBA" id="ARBA00022816"/>
    </source>
</evidence>
<dbReference type="PANTHER" id="PTHR23198">
    <property type="entry name" value="NUCLEOPORIN"/>
    <property type="match status" value="1"/>
</dbReference>
<dbReference type="Pfam" id="PF12110">
    <property type="entry name" value="Nup96"/>
    <property type="match status" value="1"/>
</dbReference>
<feature type="domain" description="Peptidase S59" evidence="12">
    <location>
        <begin position="1006"/>
        <end position="1146"/>
    </location>
</feature>
<evidence type="ECO:0000313" key="13">
    <source>
        <dbReference type="EMBL" id="KEY67671.1"/>
    </source>
</evidence>
<keyword evidence="14" id="KW-1185">Reference proteome</keyword>
<feature type="region of interest" description="Disordered" evidence="11">
    <location>
        <begin position="117"/>
        <end position="136"/>
    </location>
</feature>
<dbReference type="GO" id="GO:0017056">
    <property type="term" value="F:structural constituent of nuclear pore"/>
    <property type="evidence" value="ECO:0007669"/>
    <property type="project" value="InterPro"/>
</dbReference>
<dbReference type="SUPFAM" id="SSF82199">
    <property type="entry name" value="SET domain"/>
    <property type="match status" value="1"/>
</dbReference>
<dbReference type="GO" id="GO:0003723">
    <property type="term" value="F:RNA binding"/>
    <property type="evidence" value="ECO:0007669"/>
    <property type="project" value="TreeGrafter"/>
</dbReference>
<evidence type="ECO:0000256" key="11">
    <source>
        <dbReference type="SAM" id="MobiDB-lite"/>
    </source>
</evidence>
<feature type="compositionally biased region" description="Polar residues" evidence="11">
    <location>
        <begin position="948"/>
        <end position="971"/>
    </location>
</feature>
<dbReference type="FunFam" id="1.10.10.2360:FF:000001">
    <property type="entry name" value="Nuclear pore complex protein Nup98-Nup96"/>
    <property type="match status" value="1"/>
</dbReference>
<feature type="region of interest" description="Disordered" evidence="11">
    <location>
        <begin position="546"/>
        <end position="621"/>
    </location>
</feature>
<feature type="compositionally biased region" description="Low complexity" evidence="11">
    <location>
        <begin position="605"/>
        <end position="621"/>
    </location>
</feature>
<dbReference type="PANTHER" id="PTHR23198:SF6">
    <property type="entry name" value="NUCLEAR PORE COMPLEX PROTEIN NUP98-NUP96"/>
    <property type="match status" value="1"/>
</dbReference>
<dbReference type="InterPro" id="IPR025574">
    <property type="entry name" value="Nucleoporin_FG_rpt"/>
</dbReference>
<feature type="compositionally biased region" description="Low complexity" evidence="11">
    <location>
        <begin position="564"/>
        <end position="575"/>
    </location>
</feature>
<name>A0A084AQU2_STACB</name>
<dbReference type="InterPro" id="IPR021967">
    <property type="entry name" value="Nup98_C"/>
</dbReference>
<dbReference type="OrthoDB" id="3797628at2759"/>
<accession>A0A084AQU2</accession>
<dbReference type="Gene3D" id="3.30.1610.10">
    <property type="entry name" value="Peptidase S59, nucleoporin"/>
    <property type="match status" value="1"/>
</dbReference>
<gene>
    <name evidence="13" type="ORF">S7711_03924</name>
</gene>
<evidence type="ECO:0000256" key="7">
    <source>
        <dbReference type="ARBA" id="ARBA00022927"/>
    </source>
</evidence>
<evidence type="ECO:0000256" key="1">
    <source>
        <dbReference type="ARBA" id="ARBA00004567"/>
    </source>
</evidence>
<feature type="region of interest" description="Disordered" evidence="11">
    <location>
        <begin position="77"/>
        <end position="98"/>
    </location>
</feature>
<feature type="region of interest" description="Disordered" evidence="11">
    <location>
        <begin position="992"/>
        <end position="1015"/>
    </location>
</feature>
<organism evidence="13 14">
    <name type="scientific">Stachybotrys chartarum (strain CBS 109288 / IBT 7711)</name>
    <name type="common">Toxic black mold</name>
    <name type="synonym">Stilbospora chartarum</name>
    <dbReference type="NCBI Taxonomy" id="1280523"/>
    <lineage>
        <taxon>Eukaryota</taxon>
        <taxon>Fungi</taxon>
        <taxon>Dikarya</taxon>
        <taxon>Ascomycota</taxon>
        <taxon>Pezizomycotina</taxon>
        <taxon>Sordariomycetes</taxon>
        <taxon>Hypocreomycetidae</taxon>
        <taxon>Hypocreales</taxon>
        <taxon>Stachybotryaceae</taxon>
        <taxon>Stachybotrys</taxon>
    </lineage>
</organism>
<comment type="similarity">
    <text evidence="2">Belongs to the nucleoporin GLFG family.</text>
</comment>
<feature type="compositionally biased region" description="Polar residues" evidence="11">
    <location>
        <begin position="436"/>
        <end position="446"/>
    </location>
</feature>
<feature type="compositionally biased region" description="Polar residues" evidence="11">
    <location>
        <begin position="1170"/>
        <end position="1188"/>
    </location>
</feature>
<dbReference type="GO" id="GO:0008139">
    <property type="term" value="F:nuclear localization sequence binding"/>
    <property type="evidence" value="ECO:0007669"/>
    <property type="project" value="TreeGrafter"/>
</dbReference>
<dbReference type="Gene3D" id="1.25.40.690">
    <property type="match status" value="1"/>
</dbReference>
<feature type="region of interest" description="Disordered" evidence="11">
    <location>
        <begin position="433"/>
        <end position="487"/>
    </location>
</feature>
<evidence type="ECO:0000256" key="2">
    <source>
        <dbReference type="ARBA" id="ARBA00008926"/>
    </source>
</evidence>
<feature type="region of interest" description="Disordered" evidence="11">
    <location>
        <begin position="380"/>
        <end position="399"/>
    </location>
</feature>
<feature type="compositionally biased region" description="Gly residues" evidence="11">
    <location>
        <begin position="459"/>
        <end position="470"/>
    </location>
</feature>
<dbReference type="InterPro" id="IPR007230">
    <property type="entry name" value="Nup98_auto-Pept-S59_dom"/>
</dbReference>